<dbReference type="EMBL" id="JBHLVZ010000021">
    <property type="protein sequence ID" value="MFC0385993.1"/>
    <property type="molecule type" value="Genomic_DNA"/>
</dbReference>
<keyword evidence="4" id="KW-1185">Reference proteome</keyword>
<dbReference type="RefSeq" id="WP_377050137.1">
    <property type="nucleotide sequence ID" value="NZ_JBHLVZ010000021.1"/>
</dbReference>
<proteinExistence type="predicted"/>
<comment type="caution">
    <text evidence="3">The sequence shown here is derived from an EMBL/GenBank/DDBJ whole genome shotgun (WGS) entry which is preliminary data.</text>
</comment>
<gene>
    <name evidence="3" type="ORF">ACFFIC_10605</name>
</gene>
<feature type="compositionally biased region" description="Acidic residues" evidence="1">
    <location>
        <begin position="1"/>
        <end position="12"/>
    </location>
</feature>
<dbReference type="InterPro" id="IPR025701">
    <property type="entry name" value="UBQ-conjugat_E2_E"/>
</dbReference>
<dbReference type="Pfam" id="PF14462">
    <property type="entry name" value="Prok-E2_E"/>
    <property type="match status" value="1"/>
</dbReference>
<dbReference type="Proteomes" id="UP001589789">
    <property type="component" value="Unassembled WGS sequence"/>
</dbReference>
<organism evidence="3 4">
    <name type="scientific">Muricoccus vinaceus</name>
    <dbReference type="NCBI Taxonomy" id="424704"/>
    <lineage>
        <taxon>Bacteria</taxon>
        <taxon>Pseudomonadati</taxon>
        <taxon>Pseudomonadota</taxon>
        <taxon>Alphaproteobacteria</taxon>
        <taxon>Acetobacterales</taxon>
        <taxon>Roseomonadaceae</taxon>
        <taxon>Muricoccus</taxon>
    </lineage>
</organism>
<feature type="domain" description="Multi-ubiquitin" evidence="2">
    <location>
        <begin position="30"/>
        <end position="96"/>
    </location>
</feature>
<accession>A0ABV6ITP3</accession>
<feature type="region of interest" description="Disordered" evidence="1">
    <location>
        <begin position="1"/>
        <end position="26"/>
    </location>
</feature>
<evidence type="ECO:0000259" key="2">
    <source>
        <dbReference type="Pfam" id="PF14452"/>
    </source>
</evidence>
<sequence>MPDTIPPDDPDDLEARAAHGRAPREAGPWTFRVNETRATTRDPLPIGRQILEAAHLHPADEHALVLLRSDRMLSMINLDDTVDLREAGPERFFAAKSDGIRFFELDGRRFPWVSDSVPEPLLRQLADIPPNYELWLEQRGKPDDLQIPRGGSVDLTGSKLERLYSGAPETTAGRTALLPAGDAEYLVENGYKVDVIQEGGQTGLILRGYHLPPGKYEVDQVDILVLLPAGYPDLPTDMFYCNPWLRLKGAAGYPTAAEVPHAFHGITWQRWSRHNNEWRPGKDGIRTVLRRIDAALVSA</sequence>
<protein>
    <submittedName>
        <fullName evidence="3">Multiubiquitin domain-containing protein</fullName>
    </submittedName>
</protein>
<name>A0ABV6ITP3_9PROT</name>
<evidence type="ECO:0000313" key="4">
    <source>
        <dbReference type="Proteomes" id="UP001589789"/>
    </source>
</evidence>
<reference evidence="3 4" key="1">
    <citation type="submission" date="2024-09" db="EMBL/GenBank/DDBJ databases">
        <authorList>
            <person name="Sun Q."/>
            <person name="Mori K."/>
        </authorList>
    </citation>
    <scope>NUCLEOTIDE SEQUENCE [LARGE SCALE GENOMIC DNA]</scope>
    <source>
        <strain evidence="3 4">CCM 7468</strain>
    </source>
</reference>
<evidence type="ECO:0000256" key="1">
    <source>
        <dbReference type="SAM" id="MobiDB-lite"/>
    </source>
</evidence>
<dbReference type="InterPro" id="IPR027802">
    <property type="entry name" value="Multi-ubiquitin_dom"/>
</dbReference>
<dbReference type="Pfam" id="PF14452">
    <property type="entry name" value="Multi_ubiq"/>
    <property type="match status" value="1"/>
</dbReference>
<evidence type="ECO:0000313" key="3">
    <source>
        <dbReference type="EMBL" id="MFC0385993.1"/>
    </source>
</evidence>